<dbReference type="PANTHER" id="PTHR31339">
    <property type="entry name" value="PECTIN LYASE-RELATED"/>
    <property type="match status" value="1"/>
</dbReference>
<evidence type="ECO:0000256" key="2">
    <source>
        <dbReference type="ARBA" id="ARBA00022801"/>
    </source>
</evidence>
<dbReference type="Gene3D" id="2.160.20.10">
    <property type="entry name" value="Single-stranded right-handed beta-helix, Pectin lyase-like"/>
    <property type="match status" value="1"/>
</dbReference>
<evidence type="ECO:0000313" key="7">
    <source>
        <dbReference type="Proteomes" id="UP000199421"/>
    </source>
</evidence>
<dbReference type="STRING" id="407022.SAMN05661044_02544"/>
<evidence type="ECO:0000256" key="1">
    <source>
        <dbReference type="ARBA" id="ARBA00008834"/>
    </source>
</evidence>
<dbReference type="EMBL" id="FOAF01000002">
    <property type="protein sequence ID" value="SEL45688.1"/>
    <property type="molecule type" value="Genomic_DNA"/>
</dbReference>
<dbReference type="GO" id="GO:0005975">
    <property type="term" value="P:carbohydrate metabolic process"/>
    <property type="evidence" value="ECO:0007669"/>
    <property type="project" value="InterPro"/>
</dbReference>
<keyword evidence="3 4" id="KW-0326">Glycosidase</keyword>
<evidence type="ECO:0000256" key="5">
    <source>
        <dbReference type="SAM" id="SignalP"/>
    </source>
</evidence>
<evidence type="ECO:0000256" key="3">
    <source>
        <dbReference type="ARBA" id="ARBA00023295"/>
    </source>
</evidence>
<name>A0A1H7QD56_OLID1</name>
<comment type="similarity">
    <text evidence="1 4">Belongs to the glycosyl hydrolase 28 family.</text>
</comment>
<dbReference type="SUPFAM" id="SSF51126">
    <property type="entry name" value="Pectin lyase-like"/>
    <property type="match status" value="1"/>
</dbReference>
<keyword evidence="2 4" id="KW-0378">Hydrolase</keyword>
<sequence>MFENIHGEPYNCKGLSQFNTLMIRMNKILSTSLLLLISAFSASAQNASIAPQAAIPIPTFKQDTVSIETLGAVSGGHQLNTKSINKAIDDIHTKGGGVVLIPAGVWLSGPIVLKSNVNLHLAANALLLFTKDFTQYPLVKTSWEGIPQMRNQSPIWAFEQQNIAITGKGIIDGNGDAWRMVKKAKMTETQWQKLLASGGVLNEKKDIWYPSESSLKGASFKDPGLVEKGKNEQFYQGVKDYLRPNLILLEKCQRILLEGVTFQNSPAWNIHPLMSRDITVRNINVRNPWYSQNGDGIDIESCQNVLLEHSTFDVGDDAICIKSGRNEAGRERAMPTQDLWVRNCTVYHAHGGFVVGSEMSGGAKNLYVDNCTFIGTDIGLRFKTTRGRGGVVENVYINNIYMKDIPGEAILFDMYYEAKDPIALTGEHREPPKVEMLPVTEATPQFKNFYINNVICEGAAKALFIRGLPEMPIRNIELTKLKINADEGIDIQEASSIKLKDISLSTRKQKSLAYLLNSKNIEIDNLVFDKVANLLHVQGDRMGAVSIRNTNIERVKEPVKADFGASKNTITFK</sequence>
<feature type="chain" id="PRO_5011783249" evidence="5">
    <location>
        <begin position="45"/>
        <end position="573"/>
    </location>
</feature>
<dbReference type="InterPro" id="IPR006626">
    <property type="entry name" value="PbH1"/>
</dbReference>
<organism evidence="6 7">
    <name type="scientific">Olivibacter domesticus</name>
    <name type="common">Pseudosphingobacterium domesticum</name>
    <dbReference type="NCBI Taxonomy" id="407022"/>
    <lineage>
        <taxon>Bacteria</taxon>
        <taxon>Pseudomonadati</taxon>
        <taxon>Bacteroidota</taxon>
        <taxon>Sphingobacteriia</taxon>
        <taxon>Sphingobacteriales</taxon>
        <taxon>Sphingobacteriaceae</taxon>
        <taxon>Olivibacter</taxon>
    </lineage>
</organism>
<evidence type="ECO:0000256" key="4">
    <source>
        <dbReference type="RuleBase" id="RU361169"/>
    </source>
</evidence>
<protein>
    <submittedName>
        <fullName evidence="6">Glycosyl hydrolases family 28</fullName>
    </submittedName>
</protein>
<evidence type="ECO:0000313" key="6">
    <source>
        <dbReference type="EMBL" id="SEL45688.1"/>
    </source>
</evidence>
<dbReference type="PANTHER" id="PTHR31339:SF9">
    <property type="entry name" value="PLASMIN AND FIBRONECTIN-BINDING PROTEIN A"/>
    <property type="match status" value="1"/>
</dbReference>
<keyword evidence="7" id="KW-1185">Reference proteome</keyword>
<dbReference type="GO" id="GO:0004650">
    <property type="term" value="F:polygalacturonase activity"/>
    <property type="evidence" value="ECO:0007669"/>
    <property type="project" value="InterPro"/>
</dbReference>
<dbReference type="InterPro" id="IPR000743">
    <property type="entry name" value="Glyco_hydro_28"/>
</dbReference>
<reference evidence="7" key="1">
    <citation type="submission" date="2016-10" db="EMBL/GenBank/DDBJ databases">
        <authorList>
            <person name="Varghese N."/>
            <person name="Submissions S."/>
        </authorList>
    </citation>
    <scope>NUCLEOTIDE SEQUENCE [LARGE SCALE GENOMIC DNA]</scope>
    <source>
        <strain evidence="7">DSM 18733</strain>
    </source>
</reference>
<accession>A0A1H7QD56</accession>
<dbReference type="InterPro" id="IPR011050">
    <property type="entry name" value="Pectin_lyase_fold/virulence"/>
</dbReference>
<proteinExistence type="inferred from homology"/>
<feature type="signal peptide" evidence="5">
    <location>
        <begin position="1"/>
        <end position="44"/>
    </location>
</feature>
<dbReference type="Pfam" id="PF00295">
    <property type="entry name" value="Glyco_hydro_28"/>
    <property type="match status" value="1"/>
</dbReference>
<gene>
    <name evidence="6" type="ORF">SAMN05661044_02544</name>
</gene>
<dbReference type="InterPro" id="IPR051801">
    <property type="entry name" value="GH28_Enzymes"/>
</dbReference>
<dbReference type="Proteomes" id="UP000199421">
    <property type="component" value="Unassembled WGS sequence"/>
</dbReference>
<dbReference type="AlphaFoldDB" id="A0A1H7QD56"/>
<dbReference type="SMART" id="SM00710">
    <property type="entry name" value="PbH1"/>
    <property type="match status" value="6"/>
</dbReference>
<keyword evidence="5" id="KW-0732">Signal</keyword>
<dbReference type="InterPro" id="IPR012334">
    <property type="entry name" value="Pectin_lyas_fold"/>
</dbReference>